<evidence type="ECO:0000313" key="1">
    <source>
        <dbReference type="EMBL" id="ART30564.1"/>
    </source>
</evidence>
<geneLocation type="mitochondrion" evidence="1"/>
<dbReference type="AlphaFoldDB" id="A0A1Y0AZJ4"/>
<sequence>MCLPSRLIHAVDLSFLRRYKHCVDVIKIAVFSSSLFHFFK</sequence>
<name>A0A1Y0AZJ4_9LAMI</name>
<accession>A0A1Y0AZJ4</accession>
<gene>
    <name evidence="1" type="ORF">AEK19_MT0288</name>
</gene>
<reference evidence="1" key="1">
    <citation type="submission" date="2017-03" db="EMBL/GenBank/DDBJ databases">
        <title>The mitochondrial genome of the carnivorous plant Utricularia reniformis (Lentibulariaceae): structure, comparative analysis and evolutionary landmarks.</title>
        <authorList>
            <person name="Silva S.R."/>
            <person name="Alvarenga D.O."/>
            <person name="Michael T.P."/>
            <person name="Miranda V.F.O."/>
            <person name="Varani A.M."/>
        </authorList>
    </citation>
    <scope>NUCLEOTIDE SEQUENCE</scope>
</reference>
<keyword evidence="1" id="KW-0496">Mitochondrion</keyword>
<dbReference type="EMBL" id="KY774314">
    <property type="protein sequence ID" value="ART30564.1"/>
    <property type="molecule type" value="Genomic_DNA"/>
</dbReference>
<organism evidence="1">
    <name type="scientific">Utricularia reniformis</name>
    <dbReference type="NCBI Taxonomy" id="192314"/>
    <lineage>
        <taxon>Eukaryota</taxon>
        <taxon>Viridiplantae</taxon>
        <taxon>Streptophyta</taxon>
        <taxon>Embryophyta</taxon>
        <taxon>Tracheophyta</taxon>
        <taxon>Spermatophyta</taxon>
        <taxon>Magnoliopsida</taxon>
        <taxon>eudicotyledons</taxon>
        <taxon>Gunneridae</taxon>
        <taxon>Pentapetalae</taxon>
        <taxon>asterids</taxon>
        <taxon>lamiids</taxon>
        <taxon>Lamiales</taxon>
        <taxon>Lentibulariaceae</taxon>
        <taxon>Utricularia</taxon>
    </lineage>
</organism>
<proteinExistence type="predicted"/>
<protein>
    <submittedName>
        <fullName evidence="1">Uncharacterized protein</fullName>
    </submittedName>
</protein>